<dbReference type="AlphaFoldDB" id="A0A501WD03"/>
<dbReference type="PANTHER" id="PTHR38339">
    <property type="entry name" value="TRANSGLUTAMINASE DOMAIN PROTEIN"/>
    <property type="match status" value="1"/>
</dbReference>
<keyword evidence="3" id="KW-1185">Reference proteome</keyword>
<dbReference type="PANTHER" id="PTHR38339:SF1">
    <property type="entry name" value="TRANSGLUTAMINASE-LIKE DOMAIN-CONTAINING PROTEIN"/>
    <property type="match status" value="1"/>
</dbReference>
<dbReference type="InterPro" id="IPR038765">
    <property type="entry name" value="Papain-like_cys_pep_sf"/>
</dbReference>
<gene>
    <name evidence="2" type="ORF">FJM51_19840</name>
</gene>
<evidence type="ECO:0000313" key="3">
    <source>
        <dbReference type="Proteomes" id="UP000319255"/>
    </source>
</evidence>
<dbReference type="SUPFAM" id="SSF54001">
    <property type="entry name" value="Cysteine proteinases"/>
    <property type="match status" value="1"/>
</dbReference>
<dbReference type="EMBL" id="VFRP01000030">
    <property type="protein sequence ID" value="TPE47469.1"/>
    <property type="molecule type" value="Genomic_DNA"/>
</dbReference>
<reference evidence="2 3" key="1">
    <citation type="submission" date="2019-06" db="EMBL/GenBank/DDBJ databases">
        <title>A novel bacterium of genus Amaricoccus, isolated from marine sediment.</title>
        <authorList>
            <person name="Huang H."/>
            <person name="Mo K."/>
            <person name="Hu Y."/>
        </authorList>
    </citation>
    <scope>NUCLEOTIDE SEQUENCE [LARGE SCALE GENOMIC DNA]</scope>
    <source>
        <strain evidence="2 3">HB172011</strain>
    </source>
</reference>
<evidence type="ECO:0000259" key="1">
    <source>
        <dbReference type="SMART" id="SM00460"/>
    </source>
</evidence>
<dbReference type="RefSeq" id="WP_140455877.1">
    <property type="nucleotide sequence ID" value="NZ_VFRP01000030.1"/>
</dbReference>
<accession>A0A501WD03</accession>
<proteinExistence type="predicted"/>
<dbReference type="PROSITE" id="PS51318">
    <property type="entry name" value="TAT"/>
    <property type="match status" value="1"/>
</dbReference>
<evidence type="ECO:0000313" key="2">
    <source>
        <dbReference type="EMBL" id="TPE47469.1"/>
    </source>
</evidence>
<dbReference type="SMART" id="SM00460">
    <property type="entry name" value="TGc"/>
    <property type="match status" value="1"/>
</dbReference>
<comment type="caution">
    <text evidence="2">The sequence shown here is derived from an EMBL/GenBank/DDBJ whole genome shotgun (WGS) entry which is preliminary data.</text>
</comment>
<dbReference type="Proteomes" id="UP000319255">
    <property type="component" value="Unassembled WGS sequence"/>
</dbReference>
<name>A0A501WD03_9RHOB</name>
<dbReference type="OrthoDB" id="9804872at2"/>
<dbReference type="Pfam" id="PF01841">
    <property type="entry name" value="Transglut_core"/>
    <property type="match status" value="1"/>
</dbReference>
<dbReference type="Gene3D" id="3.10.620.30">
    <property type="match status" value="1"/>
</dbReference>
<feature type="domain" description="Transglutaminase-like" evidence="1">
    <location>
        <begin position="205"/>
        <end position="280"/>
    </location>
</feature>
<dbReference type="InterPro" id="IPR002931">
    <property type="entry name" value="Transglutaminase-like"/>
</dbReference>
<sequence length="369" mass="39807">MTYSSRRGFLKLGLLAGVASALPGILRAEGARVYAPARTAWRTFELRTTIVPPAGQGATQVWLPLPDLATDWQRTRDDRWSGNAMKTEIVTDPASGARMLRASFAADEAAPTLTLISTVETRDRVIDWSANTPAQEDPAVLRAALAPSRMKPLDGVVLKTARSITAGATTDVEKVRAIYDWIVATCHREPSVPGCGPGDIAAVLTQTGYAGKCADLNGLFVGLARASGVPARDVYGVRVAPSAFDYKQLGGTPEKLSGAQHCRAEVWLEDYGWVAMDPADVLKVMRQEREDWIKDRENPLIAPVDAALFGNWEGNWIAYNTASDVILPGSSAGPLPFLMYPQGENRAGRFDELAADTFSYKITAEEVGA</sequence>
<organism evidence="2 3">
    <name type="scientific">Amaricoccus solimangrovi</name>
    <dbReference type="NCBI Taxonomy" id="2589815"/>
    <lineage>
        <taxon>Bacteria</taxon>
        <taxon>Pseudomonadati</taxon>
        <taxon>Pseudomonadota</taxon>
        <taxon>Alphaproteobacteria</taxon>
        <taxon>Rhodobacterales</taxon>
        <taxon>Paracoccaceae</taxon>
        <taxon>Amaricoccus</taxon>
    </lineage>
</organism>
<protein>
    <submittedName>
        <fullName evidence="2">Transglutaminase domain-containing protein</fullName>
    </submittedName>
</protein>
<dbReference type="InterPro" id="IPR006311">
    <property type="entry name" value="TAT_signal"/>
</dbReference>